<dbReference type="PANTHER" id="PTHR36565">
    <property type="entry name" value="UPF0332 PROTEIN TM_1000"/>
    <property type="match status" value="1"/>
</dbReference>
<name>A0A0K2G7T1_NITMO</name>
<reference evidence="3 4" key="1">
    <citation type="journal article" date="2015" name="Proc. Natl. Acad. Sci. U.S.A.">
        <title>Expanded metabolic versatility of ubiquitous nitrite-oxidizing bacteria from the genus Nitrospira.</title>
        <authorList>
            <person name="Koch H."/>
            <person name="Lucker S."/>
            <person name="Albertsen M."/>
            <person name="Kitzinger K."/>
            <person name="Herbold C."/>
            <person name="Spieck E."/>
            <person name="Nielsen P.H."/>
            <person name="Wagner M."/>
            <person name="Daims H."/>
        </authorList>
    </citation>
    <scope>NUCLEOTIDE SEQUENCE [LARGE SCALE GENOMIC DNA]</scope>
    <source>
        <strain evidence="3 4">NSP M-1</strain>
    </source>
</reference>
<proteinExistence type="inferred from homology"/>
<dbReference type="STRING" id="42253.NITMOv2_0577"/>
<dbReference type="Pfam" id="PF05168">
    <property type="entry name" value="HEPN"/>
    <property type="match status" value="1"/>
</dbReference>
<protein>
    <recommendedName>
        <fullName evidence="2">HEPN domain-containing protein</fullName>
    </recommendedName>
</protein>
<organism evidence="3 4">
    <name type="scientific">Nitrospira moscoviensis</name>
    <dbReference type="NCBI Taxonomy" id="42253"/>
    <lineage>
        <taxon>Bacteria</taxon>
        <taxon>Pseudomonadati</taxon>
        <taxon>Nitrospirota</taxon>
        <taxon>Nitrospiria</taxon>
        <taxon>Nitrospirales</taxon>
        <taxon>Nitrospiraceae</taxon>
        <taxon>Nitrospira</taxon>
    </lineage>
</organism>
<dbReference type="RefSeq" id="WP_053378419.1">
    <property type="nucleotide sequence ID" value="NZ_CP011801.1"/>
</dbReference>
<dbReference type="InterPro" id="IPR007842">
    <property type="entry name" value="HEPN_dom"/>
</dbReference>
<keyword evidence="4" id="KW-1185">Reference proteome</keyword>
<sequence>MTQPSRAEEVQAEFLRAQRSLQAAESLLAKDFLEDALSRAYYAILHAARAALLAEGVTVSSHRSVRRLFGLHLVKPGKLAVRLAKILAEEQDDRFLADYDAWFHPERERVDKRVSEAGEFLATIKNYLAR</sequence>
<evidence type="ECO:0000313" key="4">
    <source>
        <dbReference type="Proteomes" id="UP000069205"/>
    </source>
</evidence>
<dbReference type="PANTHER" id="PTHR36565:SF1">
    <property type="entry name" value="UPF0332 PROTEIN TM_1000"/>
    <property type="match status" value="1"/>
</dbReference>
<evidence type="ECO:0000256" key="1">
    <source>
        <dbReference type="ARBA" id="ARBA00038248"/>
    </source>
</evidence>
<dbReference type="OrthoDB" id="1494057at2"/>
<dbReference type="KEGG" id="nmv:NITMOv2_0577"/>
<evidence type="ECO:0000259" key="2">
    <source>
        <dbReference type="Pfam" id="PF05168"/>
    </source>
</evidence>
<accession>A0A0K2G7T1</accession>
<dbReference type="PATRIC" id="fig|42253.5.peg.572"/>
<feature type="domain" description="HEPN" evidence="2">
    <location>
        <begin position="15"/>
        <end position="126"/>
    </location>
</feature>
<dbReference type="Proteomes" id="UP000069205">
    <property type="component" value="Chromosome"/>
</dbReference>
<dbReference type="Gene3D" id="1.20.120.330">
    <property type="entry name" value="Nucleotidyltransferases domain 2"/>
    <property type="match status" value="1"/>
</dbReference>
<comment type="similarity">
    <text evidence="1">Belongs to the UPF0332 family.</text>
</comment>
<dbReference type="EMBL" id="CP011801">
    <property type="protein sequence ID" value="ALA57013.1"/>
    <property type="molecule type" value="Genomic_DNA"/>
</dbReference>
<gene>
    <name evidence="3" type="ORF">NITMOv2_0577</name>
</gene>
<dbReference type="AlphaFoldDB" id="A0A0K2G7T1"/>
<dbReference type="InterPro" id="IPR052226">
    <property type="entry name" value="UPF0332_toxin"/>
</dbReference>
<evidence type="ECO:0000313" key="3">
    <source>
        <dbReference type="EMBL" id="ALA57013.1"/>
    </source>
</evidence>